<dbReference type="AlphaFoldDB" id="A0ABD3I961"/>
<protein>
    <submittedName>
        <fullName evidence="2">Uncharacterized protein</fullName>
    </submittedName>
</protein>
<name>A0ABD3I961_9MARC</name>
<accession>A0ABD3I961</accession>
<evidence type="ECO:0000256" key="1">
    <source>
        <dbReference type="SAM" id="Phobius"/>
    </source>
</evidence>
<comment type="caution">
    <text evidence="2">The sequence shown here is derived from an EMBL/GenBank/DDBJ whole genome shotgun (WGS) entry which is preliminary data.</text>
</comment>
<keyword evidence="1" id="KW-0472">Membrane</keyword>
<gene>
    <name evidence="2" type="ORF">R1sor_012907</name>
</gene>
<keyword evidence="1" id="KW-1133">Transmembrane helix</keyword>
<dbReference type="Proteomes" id="UP001633002">
    <property type="component" value="Unassembled WGS sequence"/>
</dbReference>
<reference evidence="2 3" key="1">
    <citation type="submission" date="2024-09" db="EMBL/GenBank/DDBJ databases">
        <title>Chromosome-scale assembly of Riccia sorocarpa.</title>
        <authorList>
            <person name="Paukszto L."/>
        </authorList>
    </citation>
    <scope>NUCLEOTIDE SEQUENCE [LARGE SCALE GENOMIC DNA]</scope>
    <source>
        <strain evidence="2">LP-2024</strain>
        <tissue evidence="2">Aerial parts of the thallus</tissue>
    </source>
</reference>
<evidence type="ECO:0000313" key="2">
    <source>
        <dbReference type="EMBL" id="KAL3698831.1"/>
    </source>
</evidence>
<keyword evidence="3" id="KW-1185">Reference proteome</keyword>
<dbReference type="Pfam" id="PF03140">
    <property type="entry name" value="DUF247"/>
    <property type="match status" value="1"/>
</dbReference>
<organism evidence="2 3">
    <name type="scientific">Riccia sorocarpa</name>
    <dbReference type="NCBI Taxonomy" id="122646"/>
    <lineage>
        <taxon>Eukaryota</taxon>
        <taxon>Viridiplantae</taxon>
        <taxon>Streptophyta</taxon>
        <taxon>Embryophyta</taxon>
        <taxon>Marchantiophyta</taxon>
        <taxon>Marchantiopsida</taxon>
        <taxon>Marchantiidae</taxon>
        <taxon>Marchantiales</taxon>
        <taxon>Ricciaceae</taxon>
        <taxon>Riccia</taxon>
    </lineage>
</organism>
<dbReference type="InterPro" id="IPR004158">
    <property type="entry name" value="DUF247_pln"/>
</dbReference>
<dbReference type="PANTHER" id="PTHR31549">
    <property type="entry name" value="PROTEIN, PUTATIVE (DUF247)-RELATED-RELATED"/>
    <property type="match status" value="1"/>
</dbReference>
<sequence>MILQQLLWCKLQAAYVSKSDDNNVDCFTIRRVPGYVRSLESDRKRYDCRILPLGLYLRNDQDEDNEIEKLKLEVVSIFLQEFNLLERGWEDFFEQVGKSPSSGRPTRPLEHFYHDSELEMRTKGNMSSEELRAVLTFDVVFIAAFYIFRYKEFGGAAIDFFCGCPRLIHHLNAIFRRDTVWFHLENFHQDIFFLLENQVPLFMFQNVFRVPIISRRLPEFSFDGFVADIVFHTLKSSGLPHASAVGNDITFEDCDHLLACLHKVVCMDDSTTSSSHRSLSAQRLSCRGTSRKMSRASPLSVRWTEKSTMPTASELRRVGIRCRGISTGVSGIRFVKSFFRFKAKLYLPKIAIQGDTDKWLVNMCAYEWMNKEIRPKKLTVFMQIMDNLIDTEEDVQLMRRGRKDEPVIAVHHLGEDKMVAELFNNLLKNFPHADVSSFEDLKSVIDEIQVWHRSPRRRQVTSFVDRVGAEPWYVVTLLVAFVLLAVAILQTIYTVWGFYNQG</sequence>
<feature type="transmembrane region" description="Helical" evidence="1">
    <location>
        <begin position="472"/>
        <end position="499"/>
    </location>
</feature>
<evidence type="ECO:0000313" key="3">
    <source>
        <dbReference type="Proteomes" id="UP001633002"/>
    </source>
</evidence>
<keyword evidence="1" id="KW-0812">Transmembrane</keyword>
<dbReference type="PANTHER" id="PTHR31549:SF25">
    <property type="entry name" value="PROTEIN, PUTATIVE (DUF247)-RELATED"/>
    <property type="match status" value="1"/>
</dbReference>
<dbReference type="EMBL" id="JBJQOH010000002">
    <property type="protein sequence ID" value="KAL3698831.1"/>
    <property type="molecule type" value="Genomic_DNA"/>
</dbReference>
<proteinExistence type="predicted"/>